<keyword evidence="6 8" id="KW-0675">Receptor</keyword>
<evidence type="ECO:0000256" key="7">
    <source>
        <dbReference type="ARBA" id="ARBA00023224"/>
    </source>
</evidence>
<feature type="transmembrane region" description="Helical" evidence="9">
    <location>
        <begin position="110"/>
        <end position="133"/>
    </location>
</feature>
<comment type="subcellular location">
    <subcellularLocation>
        <location evidence="1">Membrane</location>
    </subcellularLocation>
</comment>
<dbReference type="PROSITE" id="PS00237">
    <property type="entry name" value="G_PROTEIN_RECEP_F1_1"/>
    <property type="match status" value="1"/>
</dbReference>
<dbReference type="GO" id="GO:0009897">
    <property type="term" value="C:external side of plasma membrane"/>
    <property type="evidence" value="ECO:0007669"/>
    <property type="project" value="TreeGrafter"/>
</dbReference>
<sequence length="345" mass="38147">MSDYGRGSHLGSDSVCGILLCVGPLDQYPIFPAIATMNSLIFVTGVLGNALVLYVQLHTKTSARPEVHVYVCNLAVADLCVVLTLPFWTLSLLDHDVWRLGDPLCKLTHVAYSANLYASIFFIVAMSVDRYVSLVRWPDPLGQWHNERIHARRLACAVVWILALLGSVPDMLFITSEPAPLANRTICVATYPLETFPSWMAGTQLFLNLAGFALPCTAVTLCHVLVHRALARSHAPNHTRRLVLAYTLVFLTCWFPYHCVLFIDALVLLEVVSANCMLEQVLFGTLHIAQCFSLMHCCANPVLYTVLGRVCALLSAVVVIPVSSFFRLNKLISESLLSKFVMVVT</sequence>
<keyword evidence="5 9" id="KW-0472">Membrane</keyword>
<comment type="similarity">
    <text evidence="8">Belongs to the G-protein coupled receptor 1 family.</text>
</comment>
<evidence type="ECO:0000256" key="1">
    <source>
        <dbReference type="ARBA" id="ARBA00004370"/>
    </source>
</evidence>
<feature type="domain" description="G-protein coupled receptors family 1 profile" evidence="10">
    <location>
        <begin position="48"/>
        <end position="304"/>
    </location>
</feature>
<feature type="transmembrane region" description="Helical" evidence="9">
    <location>
        <begin position="154"/>
        <end position="174"/>
    </location>
</feature>
<feature type="transmembrane region" description="Helical" evidence="9">
    <location>
        <begin position="302"/>
        <end position="326"/>
    </location>
</feature>
<accession>A0A8C4QWY5</accession>
<dbReference type="PANTHER" id="PTHR10489:SF931">
    <property type="entry name" value="ATYPICAL CHEMOKINE RECEPTOR 3"/>
    <property type="match status" value="1"/>
</dbReference>
<dbReference type="GO" id="GO:0019957">
    <property type="term" value="F:C-C chemokine binding"/>
    <property type="evidence" value="ECO:0007669"/>
    <property type="project" value="TreeGrafter"/>
</dbReference>
<protein>
    <submittedName>
        <fullName evidence="11">Atypical chemokine receptor 3</fullName>
    </submittedName>
</protein>
<name>A0A8C4QWY5_EPTBU</name>
<dbReference type="PANTHER" id="PTHR10489">
    <property type="entry name" value="CELL ADHESION MOLECULE"/>
    <property type="match status" value="1"/>
</dbReference>
<evidence type="ECO:0000313" key="11">
    <source>
        <dbReference type="Ensembl" id="ENSEBUP00000021466.1"/>
    </source>
</evidence>
<keyword evidence="2 8" id="KW-0812">Transmembrane</keyword>
<dbReference type="OMA" id="RHETHMY"/>
<proteinExistence type="inferred from homology"/>
<evidence type="ECO:0000256" key="3">
    <source>
        <dbReference type="ARBA" id="ARBA00022989"/>
    </source>
</evidence>
<keyword evidence="4 8" id="KW-0297">G-protein coupled receptor</keyword>
<dbReference type="GO" id="GO:0006955">
    <property type="term" value="P:immune response"/>
    <property type="evidence" value="ECO:0007669"/>
    <property type="project" value="TreeGrafter"/>
</dbReference>
<reference evidence="11" key="1">
    <citation type="submission" date="2025-08" db="UniProtKB">
        <authorList>
            <consortium name="Ensembl"/>
        </authorList>
    </citation>
    <scope>IDENTIFICATION</scope>
</reference>
<dbReference type="Proteomes" id="UP000694388">
    <property type="component" value="Unplaced"/>
</dbReference>
<evidence type="ECO:0000256" key="6">
    <source>
        <dbReference type="ARBA" id="ARBA00023170"/>
    </source>
</evidence>
<feature type="transmembrane region" description="Helical" evidence="9">
    <location>
        <begin position="67"/>
        <end position="90"/>
    </location>
</feature>
<dbReference type="InterPro" id="IPR050119">
    <property type="entry name" value="CCR1-9-like"/>
</dbReference>
<organism evidence="11 12">
    <name type="scientific">Eptatretus burgeri</name>
    <name type="common">Inshore hagfish</name>
    <dbReference type="NCBI Taxonomy" id="7764"/>
    <lineage>
        <taxon>Eukaryota</taxon>
        <taxon>Metazoa</taxon>
        <taxon>Chordata</taxon>
        <taxon>Craniata</taxon>
        <taxon>Vertebrata</taxon>
        <taxon>Cyclostomata</taxon>
        <taxon>Myxini</taxon>
        <taxon>Myxiniformes</taxon>
        <taxon>Myxinidae</taxon>
        <taxon>Eptatretinae</taxon>
        <taxon>Eptatretus</taxon>
    </lineage>
</organism>
<dbReference type="PROSITE" id="PS50262">
    <property type="entry name" value="G_PROTEIN_RECEP_F1_2"/>
    <property type="match status" value="1"/>
</dbReference>
<evidence type="ECO:0000256" key="8">
    <source>
        <dbReference type="RuleBase" id="RU000688"/>
    </source>
</evidence>
<dbReference type="GeneTree" id="ENSGT01130000278323"/>
<dbReference type="AlphaFoldDB" id="A0A8C4QWY5"/>
<evidence type="ECO:0000256" key="2">
    <source>
        <dbReference type="ARBA" id="ARBA00022692"/>
    </source>
</evidence>
<dbReference type="InterPro" id="IPR017452">
    <property type="entry name" value="GPCR_Rhodpsn_7TM"/>
</dbReference>
<dbReference type="GO" id="GO:0016493">
    <property type="term" value="F:C-C chemokine receptor activity"/>
    <property type="evidence" value="ECO:0007669"/>
    <property type="project" value="TreeGrafter"/>
</dbReference>
<dbReference type="GO" id="GO:0007204">
    <property type="term" value="P:positive regulation of cytosolic calcium ion concentration"/>
    <property type="evidence" value="ECO:0007669"/>
    <property type="project" value="TreeGrafter"/>
</dbReference>
<evidence type="ECO:0000256" key="4">
    <source>
        <dbReference type="ARBA" id="ARBA00023040"/>
    </source>
</evidence>
<evidence type="ECO:0000256" key="9">
    <source>
        <dbReference type="SAM" id="Phobius"/>
    </source>
</evidence>
<evidence type="ECO:0000313" key="12">
    <source>
        <dbReference type="Proteomes" id="UP000694388"/>
    </source>
</evidence>
<feature type="transmembrane region" description="Helical" evidence="9">
    <location>
        <begin position="205"/>
        <end position="230"/>
    </location>
</feature>
<dbReference type="InterPro" id="IPR000276">
    <property type="entry name" value="GPCR_Rhodpsn"/>
</dbReference>
<dbReference type="GO" id="GO:0019722">
    <property type="term" value="P:calcium-mediated signaling"/>
    <property type="evidence" value="ECO:0007669"/>
    <property type="project" value="TreeGrafter"/>
</dbReference>
<dbReference type="GO" id="GO:0060326">
    <property type="term" value="P:cell chemotaxis"/>
    <property type="evidence" value="ECO:0007669"/>
    <property type="project" value="TreeGrafter"/>
</dbReference>
<dbReference type="Gene3D" id="1.20.1070.10">
    <property type="entry name" value="Rhodopsin 7-helix transmembrane proteins"/>
    <property type="match status" value="1"/>
</dbReference>
<keyword evidence="7 8" id="KW-0807">Transducer</keyword>
<reference evidence="11" key="2">
    <citation type="submission" date="2025-09" db="UniProtKB">
        <authorList>
            <consortium name="Ensembl"/>
        </authorList>
    </citation>
    <scope>IDENTIFICATION</scope>
</reference>
<dbReference type="Ensembl" id="ENSEBUT00000022042.1">
    <property type="protein sequence ID" value="ENSEBUP00000021466.1"/>
    <property type="gene ID" value="ENSEBUG00000013257.1"/>
</dbReference>
<dbReference type="Pfam" id="PF00001">
    <property type="entry name" value="7tm_1"/>
    <property type="match status" value="1"/>
</dbReference>
<dbReference type="SUPFAM" id="SSF81321">
    <property type="entry name" value="Family A G protein-coupled receptor-like"/>
    <property type="match status" value="1"/>
</dbReference>
<keyword evidence="3 9" id="KW-1133">Transmembrane helix</keyword>
<evidence type="ECO:0000256" key="5">
    <source>
        <dbReference type="ARBA" id="ARBA00023136"/>
    </source>
</evidence>
<keyword evidence="12" id="KW-1185">Reference proteome</keyword>
<dbReference type="PRINTS" id="PR00237">
    <property type="entry name" value="GPCRRHODOPSN"/>
</dbReference>
<feature type="transmembrane region" description="Helical" evidence="9">
    <location>
        <begin position="30"/>
        <end position="55"/>
    </location>
</feature>
<evidence type="ECO:0000259" key="10">
    <source>
        <dbReference type="PROSITE" id="PS50262"/>
    </source>
</evidence>
<feature type="transmembrane region" description="Helical" evidence="9">
    <location>
        <begin position="242"/>
        <end position="263"/>
    </location>
</feature>